<name>A0A5C5YIL3_9BACT</name>
<protein>
    <submittedName>
        <fullName evidence="2">Uncharacterized protein</fullName>
    </submittedName>
</protein>
<proteinExistence type="predicted"/>
<accession>A0A5C5YIL3</accession>
<dbReference type="AlphaFoldDB" id="A0A5C5YIL3"/>
<dbReference type="Proteomes" id="UP000315010">
    <property type="component" value="Unassembled WGS sequence"/>
</dbReference>
<feature type="transmembrane region" description="Helical" evidence="1">
    <location>
        <begin position="12"/>
        <end position="32"/>
    </location>
</feature>
<reference evidence="2 4" key="1">
    <citation type="submission" date="2019-02" db="EMBL/GenBank/DDBJ databases">
        <title>Deep-cultivation of Planctomycetes and their phenomic and genomic characterization uncovers novel biology.</title>
        <authorList>
            <person name="Wiegand S."/>
            <person name="Jogler M."/>
            <person name="Boedeker C."/>
            <person name="Pinto D."/>
            <person name="Vollmers J."/>
            <person name="Rivas-Marin E."/>
            <person name="Kohn T."/>
            <person name="Peeters S.H."/>
            <person name="Heuer A."/>
            <person name="Rast P."/>
            <person name="Oberbeckmann S."/>
            <person name="Bunk B."/>
            <person name="Jeske O."/>
            <person name="Meyerdierks A."/>
            <person name="Storesund J.E."/>
            <person name="Kallscheuer N."/>
            <person name="Luecker S."/>
            <person name="Lage O.M."/>
            <person name="Pohl T."/>
            <person name="Merkel B.J."/>
            <person name="Hornburger P."/>
            <person name="Mueller R.-W."/>
            <person name="Bruemmer F."/>
            <person name="Labrenz M."/>
            <person name="Spormann A.M."/>
            <person name="Op Den Camp H."/>
            <person name="Overmann J."/>
            <person name="Amann R."/>
            <person name="Jetten M.S.M."/>
            <person name="Mascher T."/>
            <person name="Medema M.H."/>
            <person name="Devos D.P."/>
            <person name="Kaster A.-K."/>
            <person name="Ovreas L."/>
            <person name="Rohde M."/>
            <person name="Galperin M.Y."/>
            <person name="Jogler C."/>
        </authorList>
    </citation>
    <scope>NUCLEOTIDE SEQUENCE [LARGE SCALE GENOMIC DNA]</scope>
    <source>
        <strain evidence="2 4">CA13</strain>
    </source>
</reference>
<keyword evidence="4" id="KW-1185">Reference proteome</keyword>
<dbReference type="OrthoDB" id="9831486at2"/>
<evidence type="ECO:0000313" key="4">
    <source>
        <dbReference type="Proteomes" id="UP000315010"/>
    </source>
</evidence>
<evidence type="ECO:0000256" key="1">
    <source>
        <dbReference type="SAM" id="Phobius"/>
    </source>
</evidence>
<organism evidence="2 4">
    <name type="scientific">Novipirellula herctigrandis</name>
    <dbReference type="NCBI Taxonomy" id="2527986"/>
    <lineage>
        <taxon>Bacteria</taxon>
        <taxon>Pseudomonadati</taxon>
        <taxon>Planctomycetota</taxon>
        <taxon>Planctomycetia</taxon>
        <taxon>Pirellulales</taxon>
        <taxon>Pirellulaceae</taxon>
        <taxon>Novipirellula</taxon>
    </lineage>
</organism>
<keyword evidence="1" id="KW-0812">Transmembrane</keyword>
<sequence>MKRWATRIIEPLVVVTILAVLVVGGGFVSFTYDNVIDNDPLIAPLDVVAVDADRITLSDGRTLIAKFDSEYLQSDMEQYGNRVDLDPADDGSVVVNVSYRRWTCGNGGPWLRLRWIPVDYPLYRRAELGLAQIENQP</sequence>
<dbReference type="EMBL" id="SJPJ01000001">
    <property type="protein sequence ID" value="TWT81708.1"/>
    <property type="molecule type" value="Genomic_DNA"/>
</dbReference>
<keyword evidence="1" id="KW-0472">Membrane</keyword>
<dbReference type="EMBL" id="SJPJ01000018">
    <property type="protein sequence ID" value="TWT74700.1"/>
    <property type="molecule type" value="Genomic_DNA"/>
</dbReference>
<evidence type="ECO:0000313" key="2">
    <source>
        <dbReference type="EMBL" id="TWT74700.1"/>
    </source>
</evidence>
<evidence type="ECO:0000313" key="3">
    <source>
        <dbReference type="EMBL" id="TWT81708.1"/>
    </source>
</evidence>
<comment type="caution">
    <text evidence="2">The sequence shown here is derived from an EMBL/GenBank/DDBJ whole genome shotgun (WGS) entry which is preliminary data.</text>
</comment>
<gene>
    <name evidence="3" type="ORF">CA13_31610</name>
    <name evidence="2" type="ORF">CA13_74080</name>
</gene>
<dbReference type="RefSeq" id="WP_146397779.1">
    <property type="nucleotide sequence ID" value="NZ_SJPJ01000018.1"/>
</dbReference>
<keyword evidence="1" id="KW-1133">Transmembrane helix</keyword>